<feature type="compositionally biased region" description="Basic and acidic residues" evidence="3">
    <location>
        <begin position="166"/>
        <end position="177"/>
    </location>
</feature>
<dbReference type="Gene3D" id="3.40.50.720">
    <property type="entry name" value="NAD(P)-binding Rossmann-like Domain"/>
    <property type="match status" value="1"/>
</dbReference>
<dbReference type="GO" id="GO:0006631">
    <property type="term" value="P:fatty acid metabolic process"/>
    <property type="evidence" value="ECO:0007669"/>
    <property type="project" value="InterPro"/>
</dbReference>
<name>A0AA36C9Y2_9BILA</name>
<evidence type="ECO:0000256" key="1">
    <source>
        <dbReference type="ARBA" id="ARBA00009463"/>
    </source>
</evidence>
<dbReference type="SUPFAM" id="SSF48179">
    <property type="entry name" value="6-phosphogluconate dehydrogenase C-terminal domain-like"/>
    <property type="match status" value="1"/>
</dbReference>
<dbReference type="AlphaFoldDB" id="A0AA36C9Y2"/>
<comment type="similarity">
    <text evidence="1">Belongs to the 3-hydroxyacyl-CoA dehydrogenase family.</text>
</comment>
<reference evidence="6" key="1">
    <citation type="submission" date="2023-06" db="EMBL/GenBank/DDBJ databases">
        <authorList>
            <person name="Delattre M."/>
        </authorList>
    </citation>
    <scope>NUCLEOTIDE SEQUENCE</scope>
    <source>
        <strain evidence="6">AF72</strain>
    </source>
</reference>
<proteinExistence type="inferred from homology"/>
<dbReference type="GO" id="GO:0050104">
    <property type="term" value="F:L-gulonate 3-dehydrogenase activity"/>
    <property type="evidence" value="ECO:0007669"/>
    <property type="project" value="TreeGrafter"/>
</dbReference>
<gene>
    <name evidence="6" type="ORF">MSPICULIGERA_LOCUS3122</name>
</gene>
<dbReference type="InterPro" id="IPR006176">
    <property type="entry name" value="3-OHacyl-CoA_DH_NAD-bd"/>
</dbReference>
<organism evidence="6 7">
    <name type="scientific">Mesorhabditis spiculigera</name>
    <dbReference type="NCBI Taxonomy" id="96644"/>
    <lineage>
        <taxon>Eukaryota</taxon>
        <taxon>Metazoa</taxon>
        <taxon>Ecdysozoa</taxon>
        <taxon>Nematoda</taxon>
        <taxon>Chromadorea</taxon>
        <taxon>Rhabditida</taxon>
        <taxon>Rhabditina</taxon>
        <taxon>Rhabditomorpha</taxon>
        <taxon>Rhabditoidea</taxon>
        <taxon>Rhabditidae</taxon>
        <taxon>Mesorhabditinae</taxon>
        <taxon>Mesorhabditis</taxon>
    </lineage>
</organism>
<keyword evidence="7" id="KW-1185">Reference proteome</keyword>
<dbReference type="InterPro" id="IPR013328">
    <property type="entry name" value="6PGD_dom2"/>
</dbReference>
<dbReference type="Proteomes" id="UP001177023">
    <property type="component" value="Unassembled WGS sequence"/>
</dbReference>
<dbReference type="InterPro" id="IPR036291">
    <property type="entry name" value="NAD(P)-bd_dom_sf"/>
</dbReference>
<sequence length="487" mass="53410">MAWDDMQELAPRTARSTYTHRILGMQLEARRRIRKQYGQPEFDGDTGNEGVDENLLQFDGGQQCRPVGPLGPPGKRGFNGTPGNRGLPGRVGGPGSDAEYCPCPPKGQQQVLEVKEYGADFPPNDIPAVSHPAAEPQHYHQLLATQDNYGIVNLPETPEVNPAAKNQEDRIREEPEMSETKGKVAIVGCGLIGSCWGAMFASAGYSVAVYEINDSLAQAGVGRIRGNLNTMQKEQLSRGKYTIEEAMAQVTRTVDLAEALHGAIYVQESTMESETFKKDIFSKMDAIAGPETILASSTSTIPASTFTETLKNRSRCLVVHPVNPPLYLSLTEVVPAPWTDEISVAKTVELMKDIGQTPVRLNREVLGFAVNRLQYALLAEAWRLVKDGVLDPEDVDKVMSEGLGPRYAFQGPLQTIHLNALGVEDYCNRYAAGIRRVLADMGPTPSFEEPEVIEKISLSMRTSVPDHPAALEQRKTNLARLAKLKRE</sequence>
<dbReference type="InterPro" id="IPR008927">
    <property type="entry name" value="6-PGluconate_DH-like_C_sf"/>
</dbReference>
<evidence type="ECO:0000313" key="7">
    <source>
        <dbReference type="Proteomes" id="UP001177023"/>
    </source>
</evidence>
<feature type="non-terminal residue" evidence="6">
    <location>
        <position position="1"/>
    </location>
</feature>
<keyword evidence="2" id="KW-0560">Oxidoreductase</keyword>
<dbReference type="EMBL" id="CATQJA010000886">
    <property type="protein sequence ID" value="CAJ0564447.1"/>
    <property type="molecule type" value="Genomic_DNA"/>
</dbReference>
<dbReference type="GO" id="GO:0070403">
    <property type="term" value="F:NAD+ binding"/>
    <property type="evidence" value="ECO:0007669"/>
    <property type="project" value="InterPro"/>
</dbReference>
<dbReference type="InterPro" id="IPR006108">
    <property type="entry name" value="3HC_DH_C"/>
</dbReference>
<dbReference type="PANTHER" id="PTHR48075">
    <property type="entry name" value="3-HYDROXYACYL-COA DEHYDROGENASE FAMILY PROTEIN"/>
    <property type="match status" value="1"/>
</dbReference>
<comment type="caution">
    <text evidence="6">The sequence shown here is derived from an EMBL/GenBank/DDBJ whole genome shotgun (WGS) entry which is preliminary data.</text>
</comment>
<evidence type="ECO:0000259" key="5">
    <source>
        <dbReference type="Pfam" id="PF02737"/>
    </source>
</evidence>
<evidence type="ECO:0000313" key="6">
    <source>
        <dbReference type="EMBL" id="CAJ0564447.1"/>
    </source>
</evidence>
<feature type="region of interest" description="Disordered" evidence="3">
    <location>
        <begin position="59"/>
        <end position="96"/>
    </location>
</feature>
<feature type="region of interest" description="Disordered" evidence="3">
    <location>
        <begin position="156"/>
        <end position="177"/>
    </location>
</feature>
<dbReference type="Pfam" id="PF00725">
    <property type="entry name" value="3HCDH"/>
    <property type="match status" value="1"/>
</dbReference>
<dbReference type="InterPro" id="IPR006180">
    <property type="entry name" value="3-OHacyl-CoA_DH_CS"/>
</dbReference>
<evidence type="ECO:0008006" key="8">
    <source>
        <dbReference type="Google" id="ProtNLM"/>
    </source>
</evidence>
<dbReference type="PROSITE" id="PS00067">
    <property type="entry name" value="3HCDH"/>
    <property type="match status" value="1"/>
</dbReference>
<evidence type="ECO:0000256" key="3">
    <source>
        <dbReference type="SAM" id="MobiDB-lite"/>
    </source>
</evidence>
<dbReference type="Pfam" id="PF02737">
    <property type="entry name" value="3HCDH_N"/>
    <property type="match status" value="1"/>
</dbReference>
<dbReference type="SUPFAM" id="SSF51735">
    <property type="entry name" value="NAD(P)-binding Rossmann-fold domains"/>
    <property type="match status" value="1"/>
</dbReference>
<evidence type="ECO:0000256" key="2">
    <source>
        <dbReference type="ARBA" id="ARBA00023002"/>
    </source>
</evidence>
<dbReference type="Gene3D" id="1.10.1040.10">
    <property type="entry name" value="N-(1-d-carboxylethyl)-l-norvaline Dehydrogenase, domain 2"/>
    <property type="match status" value="1"/>
</dbReference>
<feature type="domain" description="3-hydroxyacyl-CoA dehydrogenase C-terminal" evidence="4">
    <location>
        <begin position="367"/>
        <end position="421"/>
    </location>
</feature>
<evidence type="ECO:0000259" key="4">
    <source>
        <dbReference type="Pfam" id="PF00725"/>
    </source>
</evidence>
<feature type="domain" description="3-hydroxyacyl-CoA dehydrogenase NAD binding" evidence="5">
    <location>
        <begin position="183"/>
        <end position="362"/>
    </location>
</feature>
<protein>
    <recommendedName>
        <fullName evidence="8">3-hydroxyacyl-CoA dehydrogenase</fullName>
    </recommendedName>
</protein>
<accession>A0AA36C9Y2</accession>
<dbReference type="PANTHER" id="PTHR48075:SF1">
    <property type="entry name" value="LAMBDA-CRYSTALLIN HOMOLOG"/>
    <property type="match status" value="1"/>
</dbReference>